<evidence type="ECO:0000256" key="1">
    <source>
        <dbReference type="ARBA" id="ARBA00001933"/>
    </source>
</evidence>
<dbReference type="RefSeq" id="WP_129120725.1">
    <property type="nucleotide sequence ID" value="NZ_PEIB01000001.1"/>
</dbReference>
<dbReference type="InterPro" id="IPR027619">
    <property type="entry name" value="C-S_lyase_PatB-like"/>
</dbReference>
<evidence type="ECO:0000313" key="8">
    <source>
        <dbReference type="Proteomes" id="UP000290287"/>
    </source>
</evidence>
<dbReference type="InterPro" id="IPR015424">
    <property type="entry name" value="PyrdxlP-dep_Trfase"/>
</dbReference>
<reference evidence="7 8" key="1">
    <citation type="submission" date="2017-10" db="EMBL/GenBank/DDBJ databases">
        <title>Nyctiphanis sp. nov., isolated from the stomach of the euphausiid Nyctiphanes simplex (Hansen, 1911) in the Gulf of California.</title>
        <authorList>
            <person name="Gomez-Gil B."/>
            <person name="Aguilar-Mendez M."/>
            <person name="Lopez-Cortes A."/>
            <person name="Gomez-Gutierrez J."/>
            <person name="Roque A."/>
            <person name="Lang E."/>
            <person name="Gonzalez-Castillo A."/>
        </authorList>
    </citation>
    <scope>NUCLEOTIDE SEQUENCE [LARGE SCALE GENOMIC DNA]</scope>
    <source>
        <strain evidence="7 8">CAIM 600</strain>
    </source>
</reference>
<dbReference type="NCBIfam" id="TIGR04350">
    <property type="entry name" value="C_S_lyase_PatB"/>
    <property type="match status" value="1"/>
</dbReference>
<keyword evidence="4" id="KW-0456">Lyase</keyword>
<feature type="domain" description="Aminotransferase class I/classII large" evidence="6">
    <location>
        <begin position="47"/>
        <end position="381"/>
    </location>
</feature>
<evidence type="ECO:0000259" key="6">
    <source>
        <dbReference type="Pfam" id="PF00155"/>
    </source>
</evidence>
<protein>
    <recommendedName>
        <fullName evidence="2">cysteine-S-conjugate beta-lyase</fullName>
        <ecNumber evidence="2">4.4.1.13</ecNumber>
    </recommendedName>
</protein>
<dbReference type="InterPro" id="IPR051798">
    <property type="entry name" value="Class-II_PLP-Dep_Aminotrans"/>
</dbReference>
<evidence type="ECO:0000256" key="5">
    <source>
        <dbReference type="ARBA" id="ARBA00037974"/>
    </source>
</evidence>
<dbReference type="InterPro" id="IPR015421">
    <property type="entry name" value="PyrdxlP-dep_Trfase_major"/>
</dbReference>
<keyword evidence="8" id="KW-1185">Reference proteome</keyword>
<dbReference type="InterPro" id="IPR004839">
    <property type="entry name" value="Aminotransferase_I/II_large"/>
</dbReference>
<dbReference type="SUPFAM" id="SSF53383">
    <property type="entry name" value="PLP-dependent transferases"/>
    <property type="match status" value="1"/>
</dbReference>
<evidence type="ECO:0000313" key="7">
    <source>
        <dbReference type="EMBL" id="RXJ74837.1"/>
    </source>
</evidence>
<dbReference type="InterPro" id="IPR015422">
    <property type="entry name" value="PyrdxlP-dep_Trfase_small"/>
</dbReference>
<gene>
    <name evidence="7" type="ORF">CS022_01070</name>
</gene>
<evidence type="ECO:0000256" key="2">
    <source>
        <dbReference type="ARBA" id="ARBA00012224"/>
    </source>
</evidence>
<name>A0A4Q0YU86_9GAMM</name>
<dbReference type="EC" id="4.4.1.13" evidence="2"/>
<dbReference type="GO" id="GO:0008483">
    <property type="term" value="F:transaminase activity"/>
    <property type="evidence" value="ECO:0007669"/>
    <property type="project" value="UniProtKB-KW"/>
</dbReference>
<dbReference type="OrthoDB" id="3224382at2"/>
<organism evidence="7 8">
    <name type="scientific">Veronia nyctiphanis</name>
    <dbReference type="NCBI Taxonomy" id="1278244"/>
    <lineage>
        <taxon>Bacteria</taxon>
        <taxon>Pseudomonadati</taxon>
        <taxon>Pseudomonadota</taxon>
        <taxon>Gammaproteobacteria</taxon>
        <taxon>Vibrionales</taxon>
        <taxon>Vibrionaceae</taxon>
        <taxon>Veronia</taxon>
    </lineage>
</organism>
<proteinExistence type="inferred from homology"/>
<dbReference type="Gene3D" id="3.90.1150.10">
    <property type="entry name" value="Aspartate Aminotransferase, domain 1"/>
    <property type="match status" value="1"/>
</dbReference>
<keyword evidence="7" id="KW-0808">Transferase</keyword>
<dbReference type="CDD" id="cd00609">
    <property type="entry name" value="AAT_like"/>
    <property type="match status" value="1"/>
</dbReference>
<dbReference type="Gene3D" id="3.40.640.10">
    <property type="entry name" value="Type I PLP-dependent aspartate aminotransferase-like (Major domain)"/>
    <property type="match status" value="1"/>
</dbReference>
<dbReference type="GO" id="GO:0047804">
    <property type="term" value="F:cysteine-S-conjugate beta-lyase activity"/>
    <property type="evidence" value="ECO:0007669"/>
    <property type="project" value="UniProtKB-EC"/>
</dbReference>
<evidence type="ECO:0000256" key="4">
    <source>
        <dbReference type="ARBA" id="ARBA00023239"/>
    </source>
</evidence>
<dbReference type="PANTHER" id="PTHR43525:SF1">
    <property type="entry name" value="PROTEIN MALY"/>
    <property type="match status" value="1"/>
</dbReference>
<dbReference type="Pfam" id="PF00155">
    <property type="entry name" value="Aminotran_1_2"/>
    <property type="match status" value="1"/>
</dbReference>
<evidence type="ECO:0000256" key="3">
    <source>
        <dbReference type="ARBA" id="ARBA00022898"/>
    </source>
</evidence>
<dbReference type="GO" id="GO:0030170">
    <property type="term" value="F:pyridoxal phosphate binding"/>
    <property type="evidence" value="ECO:0007669"/>
    <property type="project" value="InterPro"/>
</dbReference>
<dbReference type="EMBL" id="PEIB01000001">
    <property type="protein sequence ID" value="RXJ74837.1"/>
    <property type="molecule type" value="Genomic_DNA"/>
</dbReference>
<keyword evidence="3" id="KW-0663">Pyridoxal phosphate</keyword>
<comment type="cofactor">
    <cofactor evidence="1">
        <name>pyridoxal 5'-phosphate</name>
        <dbReference type="ChEBI" id="CHEBI:597326"/>
    </cofactor>
</comment>
<comment type="similarity">
    <text evidence="5">Belongs to the class-II pyridoxal-phosphate-dependent aminotransferase family. MalY/PatB cystathionine beta-lyase subfamily.</text>
</comment>
<dbReference type="PANTHER" id="PTHR43525">
    <property type="entry name" value="PROTEIN MALY"/>
    <property type="match status" value="1"/>
</dbReference>
<comment type="caution">
    <text evidence="7">The sequence shown here is derived from an EMBL/GenBank/DDBJ whole genome shotgun (WGS) entry which is preliminary data.</text>
</comment>
<dbReference type="Proteomes" id="UP000290287">
    <property type="component" value="Unassembled WGS sequence"/>
</dbReference>
<accession>A0A4Q0YU86</accession>
<sequence length="389" mass="43539">MSKDARQEKNINLFDTKIDRTNTGSTKWDKYEGKDVLPMWVADTDFRIPEPVIEALHQRVDHGVFGYTHPPKALTDTIVNRMAELYQWNVEPDWIVYLPGLVCGLNIAARALCDADDTIMIPTPIYPPFASSAKLAGKPTYKVPTKLEHGRWLVDLDAAKADLPANTGLLQFCNPLNPGGTVYRKEELEEVLLFAQQNDLVICSDEIHCDLILDKALKHIPLASLSRDAEQRTVTLMAPSKTFNIAGLGASFAIIPNESLRTAFRREKMGIVPHVSLLAYTAAQASYQYGQAWLDEQLVYLALNRDLVQQTIDRIPGLALQHIEATYLAWIDCKDLPVKNPCLFFEKAGVGLSPGIEFGDRNFVRLNFGCTKKQLMLALQRMEDAINAL</sequence>
<dbReference type="AlphaFoldDB" id="A0A4Q0YU86"/>
<keyword evidence="7" id="KW-0032">Aminotransferase</keyword>